<dbReference type="InParanoid" id="A0A317XU90"/>
<keyword evidence="4 5" id="KW-0371">Homeobox</keyword>
<dbReference type="GO" id="GO:0043565">
    <property type="term" value="F:sequence-specific DNA binding"/>
    <property type="evidence" value="ECO:0007669"/>
    <property type="project" value="TreeGrafter"/>
</dbReference>
<reference evidence="8 9" key="1">
    <citation type="journal article" date="2018" name="Mol. Biol. Evol.">
        <title>Broad Genomic Sampling Reveals a Smut Pathogenic Ancestry of the Fungal Clade Ustilaginomycotina.</title>
        <authorList>
            <person name="Kijpornyongpan T."/>
            <person name="Mondo S.J."/>
            <person name="Barry K."/>
            <person name="Sandor L."/>
            <person name="Lee J."/>
            <person name="Lipzen A."/>
            <person name="Pangilinan J."/>
            <person name="LaButti K."/>
            <person name="Hainaut M."/>
            <person name="Henrissat B."/>
            <person name="Grigoriev I.V."/>
            <person name="Spatafora J.W."/>
            <person name="Aime M.C."/>
        </authorList>
    </citation>
    <scope>NUCLEOTIDE SEQUENCE [LARGE SCALE GENOMIC DNA]</scope>
    <source>
        <strain evidence="8 9">MCA 3645</strain>
    </source>
</reference>
<dbReference type="Gene3D" id="1.10.10.60">
    <property type="entry name" value="Homeodomain-like"/>
    <property type="match status" value="1"/>
</dbReference>
<accession>A0A317XU90</accession>
<evidence type="ECO:0000256" key="3">
    <source>
        <dbReference type="ARBA" id="ARBA00025748"/>
    </source>
</evidence>
<dbReference type="PROSITE" id="PS50071">
    <property type="entry name" value="HOMEOBOX_2"/>
    <property type="match status" value="1"/>
</dbReference>
<feature type="region of interest" description="Disordered" evidence="6">
    <location>
        <begin position="380"/>
        <end position="450"/>
    </location>
</feature>
<keyword evidence="2" id="KW-0804">Transcription</keyword>
<keyword evidence="4 5" id="KW-0238">DNA-binding</keyword>
<feature type="compositionally biased region" description="Polar residues" evidence="6">
    <location>
        <begin position="433"/>
        <end position="450"/>
    </location>
</feature>
<feature type="region of interest" description="Disordered" evidence="6">
    <location>
        <begin position="65"/>
        <end position="105"/>
    </location>
</feature>
<dbReference type="Proteomes" id="UP000246740">
    <property type="component" value="Unassembled WGS sequence"/>
</dbReference>
<gene>
    <name evidence="8" type="ORF">BCV70DRAFT_222317</name>
</gene>
<evidence type="ECO:0000256" key="6">
    <source>
        <dbReference type="SAM" id="MobiDB-lite"/>
    </source>
</evidence>
<dbReference type="GO" id="GO:0003700">
    <property type="term" value="F:DNA-binding transcription factor activity"/>
    <property type="evidence" value="ECO:0007669"/>
    <property type="project" value="InterPro"/>
</dbReference>
<evidence type="ECO:0000313" key="9">
    <source>
        <dbReference type="Proteomes" id="UP000246740"/>
    </source>
</evidence>
<dbReference type="SMART" id="SM00389">
    <property type="entry name" value="HOX"/>
    <property type="match status" value="1"/>
</dbReference>
<dbReference type="InterPro" id="IPR009057">
    <property type="entry name" value="Homeodomain-like_sf"/>
</dbReference>
<keyword evidence="1" id="KW-0805">Transcription regulation</keyword>
<dbReference type="CDD" id="cd00086">
    <property type="entry name" value="homeodomain"/>
    <property type="match status" value="1"/>
</dbReference>
<dbReference type="InterPro" id="IPR045224">
    <property type="entry name" value="HDZip_class_I_plant"/>
</dbReference>
<evidence type="ECO:0000256" key="2">
    <source>
        <dbReference type="ARBA" id="ARBA00023163"/>
    </source>
</evidence>
<feature type="compositionally biased region" description="Basic residues" evidence="6">
    <location>
        <begin position="70"/>
        <end position="86"/>
    </location>
</feature>
<keyword evidence="9" id="KW-1185">Reference proteome</keyword>
<dbReference type="Pfam" id="PF00046">
    <property type="entry name" value="Homeodomain"/>
    <property type="match status" value="1"/>
</dbReference>
<dbReference type="PANTHER" id="PTHR24326">
    <property type="entry name" value="HOMEOBOX-LEUCINE ZIPPER PROTEIN"/>
    <property type="match status" value="1"/>
</dbReference>
<sequence>MIDLMKQRQEMFHQGTFQGLSEYAGHNQRAVSILEQAYQHTPNITQSEKYKLAEVTGLQPRQVTIWFQNRRNRKAKAPPKPLKKSAKSQPEPKSQTAPQQIPPATVPVPLFPLASAYLTRSPTYQLTQLTSKRKPIAGLGLSIPDVSDTESNASSCASKKRRTARIASDDSFNSTCTIDTTDTAFSLDSLTSYNAWSASSNSSGSLSDDWAGQVNEAHHDPNSVAGNVFRSVSHFTPDQPMPEVTMTHDAAAMAAQQHTSVDTSSLSSAFRLYTPETSCTSVGSSFASPKQPEELDYVFNTETGNAQLDLADLELIEDSLTQALQQDLSKAFDFSSALKTPASHTQVTLEDDWIESVAFTPNNNDVEWVNIDEFTRAPKKQSRPLWSMSQEEQTTPTVARVNAGDKSNTTAGISGFASGSCPDQTPRPGCESPFQSTAQETPTNGGSCNQASQLSLEDMMFLSQLVDSYPHNIAPTQVAQSTYHEGQPCLDLRIDMFDIDRLFQLLEAENYQYQAQGDLQYALNFDDSGDLVQSIDSTNENDSGFDSQPNLQIRIFRLASLSLLEFHPATLSSRDVLARFSFPSPFSIDSHDTLPSIYIYTRHIPAPHV</sequence>
<feature type="domain" description="Homeobox" evidence="7">
    <location>
        <begin position="31"/>
        <end position="77"/>
    </location>
</feature>
<name>A0A317XU90_9BASI</name>
<evidence type="ECO:0000259" key="7">
    <source>
        <dbReference type="PROSITE" id="PS50071"/>
    </source>
</evidence>
<dbReference type="GO" id="GO:0045893">
    <property type="term" value="P:positive regulation of DNA-templated transcription"/>
    <property type="evidence" value="ECO:0007669"/>
    <property type="project" value="TreeGrafter"/>
</dbReference>
<keyword evidence="4 5" id="KW-0539">Nucleus</keyword>
<organism evidence="8 9">
    <name type="scientific">Testicularia cyperi</name>
    <dbReference type="NCBI Taxonomy" id="1882483"/>
    <lineage>
        <taxon>Eukaryota</taxon>
        <taxon>Fungi</taxon>
        <taxon>Dikarya</taxon>
        <taxon>Basidiomycota</taxon>
        <taxon>Ustilaginomycotina</taxon>
        <taxon>Ustilaginomycetes</taxon>
        <taxon>Ustilaginales</taxon>
        <taxon>Anthracoideaceae</taxon>
        <taxon>Testicularia</taxon>
    </lineage>
</organism>
<dbReference type="OrthoDB" id="6159439at2759"/>
<protein>
    <recommendedName>
        <fullName evidence="7">Homeobox domain-containing protein</fullName>
    </recommendedName>
</protein>
<evidence type="ECO:0000256" key="4">
    <source>
        <dbReference type="PROSITE-ProRule" id="PRU00108"/>
    </source>
</evidence>
<evidence type="ECO:0000256" key="5">
    <source>
        <dbReference type="RuleBase" id="RU000682"/>
    </source>
</evidence>
<proteinExistence type="inferred from homology"/>
<feature type="compositionally biased region" description="Polar residues" evidence="6">
    <location>
        <begin position="387"/>
        <end position="397"/>
    </location>
</feature>
<dbReference type="SUPFAM" id="SSF46689">
    <property type="entry name" value="Homeodomain-like"/>
    <property type="match status" value="1"/>
</dbReference>
<dbReference type="AlphaFoldDB" id="A0A317XU90"/>
<dbReference type="EMBL" id="KZ819190">
    <property type="protein sequence ID" value="PWZ01440.1"/>
    <property type="molecule type" value="Genomic_DNA"/>
</dbReference>
<dbReference type="InterPro" id="IPR001356">
    <property type="entry name" value="HD"/>
</dbReference>
<evidence type="ECO:0000313" key="8">
    <source>
        <dbReference type="EMBL" id="PWZ01440.1"/>
    </source>
</evidence>
<feature type="DNA-binding region" description="Homeobox" evidence="4">
    <location>
        <begin position="33"/>
        <end position="78"/>
    </location>
</feature>
<comment type="subcellular location">
    <subcellularLocation>
        <location evidence="4 5">Nucleus</location>
    </subcellularLocation>
</comment>
<comment type="similarity">
    <text evidence="3">Belongs to the HD-ZIP homeobox family. Class I subfamily.</text>
</comment>
<evidence type="ECO:0000256" key="1">
    <source>
        <dbReference type="ARBA" id="ARBA00023015"/>
    </source>
</evidence>
<dbReference type="GO" id="GO:0005634">
    <property type="term" value="C:nucleus"/>
    <property type="evidence" value="ECO:0007669"/>
    <property type="project" value="UniProtKB-SubCell"/>
</dbReference>
<dbReference type="PANTHER" id="PTHR24326:SF606">
    <property type="entry name" value="HOMEOBOX-LEUCINE ZIPPER PROTEIN ATHB-54"/>
    <property type="match status" value="1"/>
</dbReference>